<dbReference type="Proteomes" id="UP000193144">
    <property type="component" value="Unassembled WGS sequence"/>
</dbReference>
<keyword evidence="2" id="KW-0812">Transmembrane</keyword>
<sequence length="356" mass="38562">MGERSKEARGPVKRYAIRVGEGDHKFKPDTIFAEVGSIVEFDFYPQNHSVVRAEYQYPCIPYEMTGEGKVGFFSGFYPVEQVLTHPPAWTITINDTDPIFFYCSASGSCIDYGMVGVINPNSSTSLLIQRQIAMDSVYSLNPGEPFPSESTPTSFPPLPSWSSIHAPTPKPSLSPGAIAGIIIPTVAVLIIAAICCICVSRNRGLERERRRRSMTVRHLSLTDQEVRAGTGMQMYHSGNGMSLGTAPLSRLQALPPAYFAVEHGDQGDGSGRGSRSQGVHPAYRDAQGGQRRPSVRAAEVAGDAGVVGQDGREEGARKAKNLPAQRQWPLVENGNTRDVGSGPVEIDGTEMRLPKV</sequence>
<feature type="compositionally biased region" description="Low complexity" evidence="1">
    <location>
        <begin position="295"/>
        <end position="309"/>
    </location>
</feature>
<keyword evidence="4" id="KW-1185">Reference proteome</keyword>
<protein>
    <recommendedName>
        <fullName evidence="5">Cupredoxin</fullName>
    </recommendedName>
</protein>
<dbReference type="PANTHER" id="PTHR34883:SF19">
    <property type="entry name" value="EXTRACELLULAR SERINE-RICH PROTEIN"/>
    <property type="match status" value="1"/>
</dbReference>
<name>A0A1Y1Z023_9PLEO</name>
<feature type="region of interest" description="Disordered" evidence="1">
    <location>
        <begin position="263"/>
        <end position="356"/>
    </location>
</feature>
<feature type="transmembrane region" description="Helical" evidence="2">
    <location>
        <begin position="177"/>
        <end position="200"/>
    </location>
</feature>
<dbReference type="InterPro" id="IPR008972">
    <property type="entry name" value="Cupredoxin"/>
</dbReference>
<dbReference type="Gene3D" id="2.60.40.420">
    <property type="entry name" value="Cupredoxins - blue copper proteins"/>
    <property type="match status" value="1"/>
</dbReference>
<evidence type="ECO:0000313" key="3">
    <source>
        <dbReference type="EMBL" id="ORY03650.1"/>
    </source>
</evidence>
<gene>
    <name evidence="3" type="ORF">BCR34DRAFT_667342</name>
</gene>
<comment type="caution">
    <text evidence="3">The sequence shown here is derived from an EMBL/GenBank/DDBJ whole genome shotgun (WGS) entry which is preliminary data.</text>
</comment>
<keyword evidence="2" id="KW-1133">Transmembrane helix</keyword>
<proteinExistence type="predicted"/>
<organism evidence="3 4">
    <name type="scientific">Clohesyomyces aquaticus</name>
    <dbReference type="NCBI Taxonomy" id="1231657"/>
    <lineage>
        <taxon>Eukaryota</taxon>
        <taxon>Fungi</taxon>
        <taxon>Dikarya</taxon>
        <taxon>Ascomycota</taxon>
        <taxon>Pezizomycotina</taxon>
        <taxon>Dothideomycetes</taxon>
        <taxon>Pleosporomycetidae</taxon>
        <taxon>Pleosporales</taxon>
        <taxon>Lindgomycetaceae</taxon>
        <taxon>Clohesyomyces</taxon>
    </lineage>
</organism>
<dbReference type="PANTHER" id="PTHR34883">
    <property type="entry name" value="SERINE-RICH PROTEIN, PUTATIVE-RELATED-RELATED"/>
    <property type="match status" value="1"/>
</dbReference>
<reference evidence="3 4" key="1">
    <citation type="submission" date="2016-07" db="EMBL/GenBank/DDBJ databases">
        <title>Pervasive Adenine N6-methylation of Active Genes in Fungi.</title>
        <authorList>
            <consortium name="DOE Joint Genome Institute"/>
            <person name="Mondo S.J."/>
            <person name="Dannebaum R.O."/>
            <person name="Kuo R.C."/>
            <person name="Labutti K."/>
            <person name="Haridas S."/>
            <person name="Kuo A."/>
            <person name="Salamov A."/>
            <person name="Ahrendt S.R."/>
            <person name="Lipzen A."/>
            <person name="Sullivan W."/>
            <person name="Andreopoulos W.B."/>
            <person name="Clum A."/>
            <person name="Lindquist E."/>
            <person name="Daum C."/>
            <person name="Ramamoorthy G.K."/>
            <person name="Gryganskyi A."/>
            <person name="Culley D."/>
            <person name="Magnuson J.K."/>
            <person name="James T.Y."/>
            <person name="O'Malley M.A."/>
            <person name="Stajich J.E."/>
            <person name="Spatafora J.W."/>
            <person name="Visel A."/>
            <person name="Grigoriev I.V."/>
        </authorList>
    </citation>
    <scope>NUCLEOTIDE SEQUENCE [LARGE SCALE GENOMIC DNA]</scope>
    <source>
        <strain evidence="3 4">CBS 115471</strain>
    </source>
</reference>
<dbReference type="CDD" id="cd00920">
    <property type="entry name" value="Cupredoxin"/>
    <property type="match status" value="1"/>
</dbReference>
<accession>A0A1Y1Z023</accession>
<evidence type="ECO:0008006" key="5">
    <source>
        <dbReference type="Google" id="ProtNLM"/>
    </source>
</evidence>
<evidence type="ECO:0000256" key="2">
    <source>
        <dbReference type="SAM" id="Phobius"/>
    </source>
</evidence>
<dbReference type="STRING" id="1231657.A0A1Y1Z023"/>
<dbReference type="AlphaFoldDB" id="A0A1Y1Z023"/>
<dbReference type="SUPFAM" id="SSF49503">
    <property type="entry name" value="Cupredoxins"/>
    <property type="match status" value="1"/>
</dbReference>
<keyword evidence="2" id="KW-0472">Membrane</keyword>
<evidence type="ECO:0000256" key="1">
    <source>
        <dbReference type="SAM" id="MobiDB-lite"/>
    </source>
</evidence>
<dbReference type="InterPro" id="IPR052953">
    <property type="entry name" value="Ser-rich/MCO-related"/>
</dbReference>
<dbReference type="EMBL" id="MCFA01000144">
    <property type="protein sequence ID" value="ORY03650.1"/>
    <property type="molecule type" value="Genomic_DNA"/>
</dbReference>
<dbReference type="OrthoDB" id="2331100at2759"/>
<evidence type="ECO:0000313" key="4">
    <source>
        <dbReference type="Proteomes" id="UP000193144"/>
    </source>
</evidence>